<dbReference type="PANTHER" id="PTHR10429">
    <property type="entry name" value="DNA-3-METHYLADENINE GLYCOSYLASE"/>
    <property type="match status" value="1"/>
</dbReference>
<protein>
    <recommendedName>
        <fullName evidence="5">Putative 3-methyladenine DNA glycosylase</fullName>
        <ecNumber evidence="5">3.2.2.-</ecNumber>
    </recommendedName>
</protein>
<dbReference type="HAMAP" id="MF_00527">
    <property type="entry name" value="3MGH"/>
    <property type="match status" value="1"/>
</dbReference>
<dbReference type="OrthoDB" id="9794313at2"/>
<dbReference type="NCBIfam" id="NF002002">
    <property type="entry name" value="PRK00802.1-2"/>
    <property type="match status" value="1"/>
</dbReference>
<evidence type="ECO:0000256" key="3">
    <source>
        <dbReference type="ARBA" id="ARBA00022801"/>
    </source>
</evidence>
<evidence type="ECO:0000313" key="6">
    <source>
        <dbReference type="EMBL" id="THE12699.1"/>
    </source>
</evidence>
<evidence type="ECO:0000256" key="2">
    <source>
        <dbReference type="ARBA" id="ARBA00022763"/>
    </source>
</evidence>
<proteinExistence type="inferred from homology"/>
<dbReference type="Proteomes" id="UP000306477">
    <property type="component" value="Unassembled WGS sequence"/>
</dbReference>
<dbReference type="EMBL" id="SLUB01000014">
    <property type="protein sequence ID" value="THE12699.1"/>
    <property type="molecule type" value="Genomic_DNA"/>
</dbReference>
<keyword evidence="2 5" id="KW-0227">DNA damage</keyword>
<evidence type="ECO:0000313" key="7">
    <source>
        <dbReference type="Proteomes" id="UP000306477"/>
    </source>
</evidence>
<reference evidence="6 7" key="1">
    <citation type="journal article" date="2019" name="Indoor Air">
        <title>Impacts of indoor surface finishes on bacterial viability.</title>
        <authorList>
            <person name="Hu J."/>
            <person name="Maamar S.B."/>
            <person name="Glawe A.J."/>
            <person name="Gottel N."/>
            <person name="Gilbert J.A."/>
            <person name="Hartmann E.M."/>
        </authorList>
    </citation>
    <scope>NUCLEOTIDE SEQUENCE [LARGE SCALE GENOMIC DNA]</scope>
    <source>
        <strain evidence="6 7">AF060A6</strain>
    </source>
</reference>
<dbReference type="CDD" id="cd00540">
    <property type="entry name" value="AAG"/>
    <property type="match status" value="1"/>
</dbReference>
<keyword evidence="7" id="KW-1185">Reference proteome</keyword>
<accession>A0A4S3PSN0</accession>
<dbReference type="STRING" id="1033734.GCA_000285535_03191"/>
<comment type="caution">
    <text evidence="6">The sequence shown here is derived from an EMBL/GenBank/DDBJ whole genome shotgun (WGS) entry which is preliminary data.</text>
</comment>
<dbReference type="GO" id="GO:0003905">
    <property type="term" value="F:alkylbase DNA N-glycosylase activity"/>
    <property type="evidence" value="ECO:0007669"/>
    <property type="project" value="InterPro"/>
</dbReference>
<dbReference type="SUPFAM" id="SSF50486">
    <property type="entry name" value="FMT C-terminal domain-like"/>
    <property type="match status" value="1"/>
</dbReference>
<name>A0A4S3PSN0_9BACI</name>
<dbReference type="FunFam" id="3.10.300.10:FF:000001">
    <property type="entry name" value="Putative 3-methyladenine DNA glycosylase"/>
    <property type="match status" value="1"/>
</dbReference>
<dbReference type="EC" id="3.2.2.-" evidence="5"/>
<dbReference type="NCBIfam" id="NF002003">
    <property type="entry name" value="PRK00802.1-3"/>
    <property type="match status" value="1"/>
</dbReference>
<evidence type="ECO:0000256" key="1">
    <source>
        <dbReference type="ARBA" id="ARBA00009232"/>
    </source>
</evidence>
<dbReference type="GO" id="GO:0003677">
    <property type="term" value="F:DNA binding"/>
    <property type="evidence" value="ECO:0007669"/>
    <property type="project" value="InterPro"/>
</dbReference>
<keyword evidence="6" id="KW-0326">Glycosidase</keyword>
<dbReference type="RefSeq" id="WP_136379451.1">
    <property type="nucleotide sequence ID" value="NZ_SLUB01000014.1"/>
</dbReference>
<dbReference type="Gene3D" id="3.10.300.10">
    <property type="entry name" value="Methylpurine-DNA glycosylase (MPG)"/>
    <property type="match status" value="1"/>
</dbReference>
<keyword evidence="4 5" id="KW-0234">DNA repair</keyword>
<dbReference type="NCBIfam" id="TIGR00567">
    <property type="entry name" value="3mg"/>
    <property type="match status" value="1"/>
</dbReference>
<sequence length="195" mass="22153">MTKILPPSFFQQPTLELAKALLGCKLVKQTDQGVTSGYIVETEAYKGPEDRAAHSYQNKRTKRTEIMFGKPGYVYTYQMHTHCLVNVVCNEIDKPEAILIRAVEPVEGIDLMYERRGQMPAKNLTNGPGKLTKALGITMEDYGRPFFEPPIYIAKGYSPENTSIGPRIGIENTGEAKEYPWRFWVTDNPYVSRKR</sequence>
<dbReference type="Pfam" id="PF02245">
    <property type="entry name" value="Pur_DNA_glyco"/>
    <property type="match status" value="1"/>
</dbReference>
<evidence type="ECO:0000256" key="4">
    <source>
        <dbReference type="ARBA" id="ARBA00023204"/>
    </source>
</evidence>
<evidence type="ECO:0000256" key="5">
    <source>
        <dbReference type="HAMAP-Rule" id="MF_00527"/>
    </source>
</evidence>
<comment type="similarity">
    <text evidence="1 5">Belongs to the DNA glycosylase MPG family.</text>
</comment>
<dbReference type="InterPro" id="IPR011034">
    <property type="entry name" value="Formyl_transferase-like_C_sf"/>
</dbReference>
<dbReference type="AlphaFoldDB" id="A0A4S3PSN0"/>
<organism evidence="6 7">
    <name type="scientific">Bacillus timonensis</name>
    <dbReference type="NCBI Taxonomy" id="1033734"/>
    <lineage>
        <taxon>Bacteria</taxon>
        <taxon>Bacillati</taxon>
        <taxon>Bacillota</taxon>
        <taxon>Bacilli</taxon>
        <taxon>Bacillales</taxon>
        <taxon>Bacillaceae</taxon>
        <taxon>Bacillus</taxon>
    </lineage>
</organism>
<keyword evidence="3 5" id="KW-0378">Hydrolase</keyword>
<dbReference type="GO" id="GO:0006284">
    <property type="term" value="P:base-excision repair"/>
    <property type="evidence" value="ECO:0007669"/>
    <property type="project" value="InterPro"/>
</dbReference>
<dbReference type="InterPro" id="IPR036995">
    <property type="entry name" value="MPG_sf"/>
</dbReference>
<dbReference type="PANTHER" id="PTHR10429:SF0">
    <property type="entry name" value="DNA-3-METHYLADENINE GLYCOSYLASE"/>
    <property type="match status" value="1"/>
</dbReference>
<gene>
    <name evidence="6" type="ORF">E1I69_09895</name>
</gene>
<dbReference type="InterPro" id="IPR003180">
    <property type="entry name" value="MPG"/>
</dbReference>